<dbReference type="EMBL" id="JACRSX010000021">
    <property type="protein sequence ID" value="MBC8563411.1"/>
    <property type="molecule type" value="Genomic_DNA"/>
</dbReference>
<reference evidence="4 5" key="1">
    <citation type="submission" date="2020-08" db="EMBL/GenBank/DDBJ databases">
        <title>Genome public.</title>
        <authorList>
            <person name="Liu C."/>
            <person name="Sun Q."/>
        </authorList>
    </citation>
    <scope>NUCLEOTIDE SEQUENCE [LARGE SCALE GENOMIC DNA]</scope>
    <source>
        <strain evidence="4 5">NSJ-37</strain>
    </source>
</reference>
<keyword evidence="5" id="KW-1185">Reference proteome</keyword>
<feature type="domain" description="M23ase beta-sheet core" evidence="3">
    <location>
        <begin position="167"/>
        <end position="263"/>
    </location>
</feature>
<dbReference type="Proteomes" id="UP000606193">
    <property type="component" value="Unassembled WGS sequence"/>
</dbReference>
<dbReference type="PANTHER" id="PTHR21666">
    <property type="entry name" value="PEPTIDASE-RELATED"/>
    <property type="match status" value="1"/>
</dbReference>
<dbReference type="InterPro" id="IPR016047">
    <property type="entry name" value="M23ase_b-sheet_dom"/>
</dbReference>
<gene>
    <name evidence="4" type="ORF">H8704_12400</name>
</gene>
<evidence type="ECO:0000259" key="3">
    <source>
        <dbReference type="Pfam" id="PF01551"/>
    </source>
</evidence>
<feature type="transmembrane region" description="Helical" evidence="2">
    <location>
        <begin position="20"/>
        <end position="38"/>
    </location>
</feature>
<accession>A0ABR7N449</accession>
<evidence type="ECO:0000256" key="1">
    <source>
        <dbReference type="SAM" id="MobiDB-lite"/>
    </source>
</evidence>
<protein>
    <submittedName>
        <fullName evidence="4">M23 family metallopeptidase</fullName>
    </submittedName>
</protein>
<dbReference type="PANTHER" id="PTHR21666:SF270">
    <property type="entry name" value="MUREIN HYDROLASE ACTIVATOR ENVC"/>
    <property type="match status" value="1"/>
</dbReference>
<dbReference type="Gene3D" id="2.70.70.10">
    <property type="entry name" value="Glucose Permease (Domain IIA)"/>
    <property type="match status" value="1"/>
</dbReference>
<keyword evidence="2" id="KW-1133">Transmembrane helix</keyword>
<dbReference type="PROSITE" id="PS51257">
    <property type="entry name" value="PROKAR_LIPOPROTEIN"/>
    <property type="match status" value="1"/>
</dbReference>
<organism evidence="4 5">
    <name type="scientific">Jutongia huaianensis</name>
    <dbReference type="NCBI Taxonomy" id="2763668"/>
    <lineage>
        <taxon>Bacteria</taxon>
        <taxon>Bacillati</taxon>
        <taxon>Bacillota</taxon>
        <taxon>Clostridia</taxon>
        <taxon>Lachnospirales</taxon>
        <taxon>Lachnospiraceae</taxon>
        <taxon>Jutongia</taxon>
    </lineage>
</organism>
<name>A0ABR7N449_9FIRM</name>
<dbReference type="InterPro" id="IPR050570">
    <property type="entry name" value="Cell_wall_metabolism_enzyme"/>
</dbReference>
<dbReference type="InterPro" id="IPR011055">
    <property type="entry name" value="Dup_hybrid_motif"/>
</dbReference>
<keyword evidence="2" id="KW-0812">Transmembrane</keyword>
<evidence type="ECO:0000313" key="4">
    <source>
        <dbReference type="EMBL" id="MBC8563411.1"/>
    </source>
</evidence>
<proteinExistence type="predicted"/>
<keyword evidence="2" id="KW-0472">Membrane</keyword>
<evidence type="ECO:0000313" key="5">
    <source>
        <dbReference type="Proteomes" id="UP000606193"/>
    </source>
</evidence>
<dbReference type="SUPFAM" id="SSF51261">
    <property type="entry name" value="Duplicated hybrid motif"/>
    <property type="match status" value="1"/>
</dbReference>
<feature type="region of interest" description="Disordered" evidence="1">
    <location>
        <begin position="100"/>
        <end position="122"/>
    </location>
</feature>
<evidence type="ECO:0000256" key="2">
    <source>
        <dbReference type="SAM" id="Phobius"/>
    </source>
</evidence>
<dbReference type="RefSeq" id="WP_022464035.1">
    <property type="nucleotide sequence ID" value="NZ_JACRSX010000021.1"/>
</dbReference>
<dbReference type="Pfam" id="PF01551">
    <property type="entry name" value="Peptidase_M23"/>
    <property type="match status" value="1"/>
</dbReference>
<comment type="caution">
    <text evidence="4">The sequence shown here is derived from an EMBL/GenBank/DDBJ whole genome shotgun (WGS) entry which is preliminary data.</text>
</comment>
<sequence>MKNKRNDFKDQNTQSKRSFYVAACAVLACAAVLGTAYFQTQKTDNTGHKVAENPAATIAGESAINKNWKADAQGIGKTDSEQASTTMNVDDLAKKKEKAAKKNVEVKANQAKKKDAKNTSKATMISANHKSFNEEKGLTWPVKGDVLMKFSQSNNIYFKTLAQYKSNPAIEISADEGTKVIASAAGTVTEISKDDITGTMITTDIGSNYKVTYGQLTNLKVKKGDEVKEGQLLGMVAAPTKYFSEEGSNLFFQVKENGKAVDPLLLLN</sequence>
<dbReference type="CDD" id="cd12797">
    <property type="entry name" value="M23_peptidase"/>
    <property type="match status" value="1"/>
</dbReference>